<dbReference type="EMBL" id="JADCNM010000001">
    <property type="protein sequence ID" value="KAG0503334.1"/>
    <property type="molecule type" value="Genomic_DNA"/>
</dbReference>
<evidence type="ECO:0000313" key="9">
    <source>
        <dbReference type="EMBL" id="KAG0503334.1"/>
    </source>
</evidence>
<evidence type="ECO:0000313" key="8">
    <source>
        <dbReference type="EMBL" id="KAG0499096.1"/>
    </source>
</evidence>
<protein>
    <recommendedName>
        <fullName evidence="12">ATP synthase subunit O, mitochondrial</fullName>
    </recommendedName>
</protein>
<evidence type="ECO:0008006" key="12">
    <source>
        <dbReference type="Google" id="ProtNLM"/>
    </source>
</evidence>
<evidence type="ECO:0000256" key="3">
    <source>
        <dbReference type="ARBA" id="ARBA00022448"/>
    </source>
</evidence>
<dbReference type="GO" id="GO:0016020">
    <property type="term" value="C:membrane"/>
    <property type="evidence" value="ECO:0007669"/>
    <property type="project" value="UniProtKB-SubCell"/>
</dbReference>
<proteinExistence type="inferred from homology"/>
<name>A0A835S324_VANPL</name>
<dbReference type="EMBL" id="JADCNL010000001">
    <property type="protein sequence ID" value="KAG0499096.1"/>
    <property type="molecule type" value="Genomic_DNA"/>
</dbReference>
<keyword evidence="3" id="KW-0813">Transport</keyword>
<dbReference type="Proteomes" id="UP000639772">
    <property type="component" value="Chromosome 1"/>
</dbReference>
<evidence type="ECO:0000256" key="5">
    <source>
        <dbReference type="ARBA" id="ARBA00023065"/>
    </source>
</evidence>
<dbReference type="PRINTS" id="PR00125">
    <property type="entry name" value="ATPASEDELTA"/>
</dbReference>
<dbReference type="Proteomes" id="UP000636800">
    <property type="component" value="Chromosome 1"/>
</dbReference>
<dbReference type="AlphaFoldDB" id="A0A835S324"/>
<keyword evidence="7" id="KW-0066">ATP synthesis</keyword>
<accession>A0A835S324</accession>
<evidence type="ECO:0000313" key="10">
    <source>
        <dbReference type="Proteomes" id="UP000636800"/>
    </source>
</evidence>
<dbReference type="GO" id="GO:0046933">
    <property type="term" value="F:proton-transporting ATP synthase activity, rotational mechanism"/>
    <property type="evidence" value="ECO:0007669"/>
    <property type="project" value="InterPro"/>
</dbReference>
<dbReference type="HAMAP" id="MF_01416">
    <property type="entry name" value="ATP_synth_delta_bact"/>
    <property type="match status" value="1"/>
</dbReference>
<reference evidence="10 11" key="1">
    <citation type="journal article" date="2020" name="Nat. Food">
        <title>A phased Vanilla planifolia genome enables genetic improvement of flavour and production.</title>
        <authorList>
            <person name="Hasing T."/>
            <person name="Tang H."/>
            <person name="Brym M."/>
            <person name="Khazi F."/>
            <person name="Huang T."/>
            <person name="Chambers A.H."/>
        </authorList>
    </citation>
    <scope>NUCLEOTIDE SEQUENCE [LARGE SCALE GENOMIC DNA]</scope>
    <source>
        <tissue evidence="8">Leaf</tissue>
    </source>
</reference>
<organism evidence="8 10">
    <name type="scientific">Vanilla planifolia</name>
    <name type="common">Vanilla</name>
    <dbReference type="NCBI Taxonomy" id="51239"/>
    <lineage>
        <taxon>Eukaryota</taxon>
        <taxon>Viridiplantae</taxon>
        <taxon>Streptophyta</taxon>
        <taxon>Embryophyta</taxon>
        <taxon>Tracheophyta</taxon>
        <taxon>Spermatophyta</taxon>
        <taxon>Magnoliopsida</taxon>
        <taxon>Liliopsida</taxon>
        <taxon>Asparagales</taxon>
        <taxon>Orchidaceae</taxon>
        <taxon>Vanilloideae</taxon>
        <taxon>Vanilleae</taxon>
        <taxon>Vanilla</taxon>
    </lineage>
</organism>
<dbReference type="Pfam" id="PF00213">
    <property type="entry name" value="OSCP"/>
    <property type="match status" value="1"/>
</dbReference>
<dbReference type="OrthoDB" id="1262810at2759"/>
<evidence type="ECO:0000256" key="4">
    <source>
        <dbReference type="ARBA" id="ARBA00022781"/>
    </source>
</evidence>
<dbReference type="InterPro" id="IPR026015">
    <property type="entry name" value="ATP_synth_OSCP/delta_N_sf"/>
</dbReference>
<evidence type="ECO:0000256" key="7">
    <source>
        <dbReference type="ARBA" id="ARBA00023310"/>
    </source>
</evidence>
<sequence>MALSARLRSSLPLLQHVQRTTAVRPPIGNPGVDCATFALSEYQRGFATGTKPTEVNAKAPLTLFGGTGNYASALFLAAAKANVLDKVESEIVDVVEASKRSPLFSRFTKDLSIPRETRVKAVKEVFADAGFSDVTKNFLAVLADNGRLRYLERVANRFVDLTMAHRGEVKVIVTTVIPLPEPEEKELKQILQEMLGKGKTVKIEQKIDPSILGGLVIEFAQKVFDISIKTRAKQMEKFLREPL</sequence>
<comment type="subcellular location">
    <subcellularLocation>
        <location evidence="1">Membrane</location>
    </subcellularLocation>
</comment>
<evidence type="ECO:0000256" key="6">
    <source>
        <dbReference type="ARBA" id="ARBA00023136"/>
    </source>
</evidence>
<evidence type="ECO:0000256" key="2">
    <source>
        <dbReference type="ARBA" id="ARBA00007046"/>
    </source>
</evidence>
<dbReference type="SUPFAM" id="SSF47928">
    <property type="entry name" value="N-terminal domain of the delta subunit of the F1F0-ATP synthase"/>
    <property type="match status" value="1"/>
</dbReference>
<evidence type="ECO:0000313" key="11">
    <source>
        <dbReference type="Proteomes" id="UP000639772"/>
    </source>
</evidence>
<keyword evidence="6" id="KW-0472">Membrane</keyword>
<keyword evidence="10" id="KW-1185">Reference proteome</keyword>
<keyword evidence="5" id="KW-0406">Ion transport</keyword>
<gene>
    <name evidence="9" type="ORF">HPP92_003406</name>
    <name evidence="8" type="ORF">HPP92_003787</name>
</gene>
<keyword evidence="4" id="KW-0375">Hydrogen ion transport</keyword>
<dbReference type="Gene3D" id="1.10.520.20">
    <property type="entry name" value="N-terminal domain of the delta subunit of the F1F0-ATP synthase"/>
    <property type="match status" value="1"/>
</dbReference>
<dbReference type="InterPro" id="IPR000711">
    <property type="entry name" value="ATPase_OSCP/dsu"/>
</dbReference>
<comment type="caution">
    <text evidence="8">The sequence shown here is derived from an EMBL/GenBank/DDBJ whole genome shotgun (WGS) entry which is preliminary data.</text>
</comment>
<evidence type="ECO:0000256" key="1">
    <source>
        <dbReference type="ARBA" id="ARBA00004370"/>
    </source>
</evidence>
<dbReference type="NCBIfam" id="TIGR01145">
    <property type="entry name" value="ATP_synt_delta"/>
    <property type="match status" value="1"/>
</dbReference>
<dbReference type="PANTHER" id="PTHR11910">
    <property type="entry name" value="ATP SYNTHASE DELTA CHAIN"/>
    <property type="match status" value="1"/>
</dbReference>
<comment type="similarity">
    <text evidence="2">Belongs to the ATPase delta chain family.</text>
</comment>